<dbReference type="GO" id="GO:0005740">
    <property type="term" value="C:mitochondrial envelope"/>
    <property type="evidence" value="ECO:0007669"/>
    <property type="project" value="TreeGrafter"/>
</dbReference>
<proteinExistence type="predicted"/>
<dbReference type="GO" id="GO:0044183">
    <property type="term" value="F:protein folding chaperone"/>
    <property type="evidence" value="ECO:0007669"/>
    <property type="project" value="TreeGrafter"/>
</dbReference>
<dbReference type="GO" id="GO:0012505">
    <property type="term" value="C:endomembrane system"/>
    <property type="evidence" value="ECO:0007669"/>
    <property type="project" value="TreeGrafter"/>
</dbReference>
<dbReference type="AlphaFoldDB" id="A0A834KKS6"/>
<dbReference type="EMBL" id="JACSEA010000002">
    <property type="protein sequence ID" value="KAF7408576.1"/>
    <property type="molecule type" value="Genomic_DNA"/>
</dbReference>
<name>A0A834KKS6_VESVU</name>
<gene>
    <name evidence="6" type="ORF">HZH66_003113</name>
</gene>
<dbReference type="PANTHER" id="PTHR46512">
    <property type="entry name" value="PEPTIDYLPROLYL ISOMERASE"/>
    <property type="match status" value="1"/>
</dbReference>
<dbReference type="GO" id="GO:0043066">
    <property type="term" value="P:negative regulation of apoptotic process"/>
    <property type="evidence" value="ECO:0007669"/>
    <property type="project" value="TreeGrafter"/>
</dbReference>
<dbReference type="PROSITE" id="PS50059">
    <property type="entry name" value="FKBP_PPIASE"/>
    <property type="match status" value="1"/>
</dbReference>
<keyword evidence="4" id="KW-0812">Transmembrane</keyword>
<dbReference type="InterPro" id="IPR019734">
    <property type="entry name" value="TPR_rpt"/>
</dbReference>
<protein>
    <recommendedName>
        <fullName evidence="3">peptidylprolyl isomerase</fullName>
        <ecNumber evidence="3">5.2.1.8</ecNumber>
    </recommendedName>
</protein>
<dbReference type="GO" id="GO:0003755">
    <property type="term" value="F:peptidyl-prolyl cis-trans isomerase activity"/>
    <property type="evidence" value="ECO:0007669"/>
    <property type="project" value="UniProtKB-KW"/>
</dbReference>
<dbReference type="Gene3D" id="1.25.40.10">
    <property type="entry name" value="Tetratricopeptide repeat domain"/>
    <property type="match status" value="1"/>
</dbReference>
<evidence type="ECO:0000256" key="2">
    <source>
        <dbReference type="ARBA" id="ARBA00022803"/>
    </source>
</evidence>
<comment type="caution">
    <text evidence="6">The sequence shown here is derived from an EMBL/GenBank/DDBJ whole genome shotgun (WGS) entry which is preliminary data.</text>
</comment>
<keyword evidence="2" id="KW-0802">TPR repeat</keyword>
<keyword evidence="3" id="KW-0697">Rotamase</keyword>
<accession>A0A834KKS6</accession>
<keyword evidence="7" id="KW-1185">Reference proteome</keyword>
<dbReference type="GO" id="GO:0005829">
    <property type="term" value="C:cytosol"/>
    <property type="evidence" value="ECO:0007669"/>
    <property type="project" value="TreeGrafter"/>
</dbReference>
<dbReference type="InterPro" id="IPR050754">
    <property type="entry name" value="FKBP4/5/8-like"/>
</dbReference>
<keyword evidence="4" id="KW-1133">Transmembrane helix</keyword>
<dbReference type="InterPro" id="IPR046357">
    <property type="entry name" value="PPIase_dom_sf"/>
</dbReference>
<dbReference type="PANTHER" id="PTHR46512:SF1">
    <property type="entry name" value="PEPTIDYLPROLYL ISOMERASE"/>
    <property type="match status" value="1"/>
</dbReference>
<dbReference type="SMART" id="SM00028">
    <property type="entry name" value="TPR"/>
    <property type="match status" value="2"/>
</dbReference>
<dbReference type="Pfam" id="PF00254">
    <property type="entry name" value="FKBP_C"/>
    <property type="match status" value="1"/>
</dbReference>
<dbReference type="InterPro" id="IPR001179">
    <property type="entry name" value="PPIase_FKBP_dom"/>
</dbReference>
<organism evidence="6 7">
    <name type="scientific">Vespula vulgaris</name>
    <name type="common">Yellow jacket</name>
    <name type="synonym">Wasp</name>
    <dbReference type="NCBI Taxonomy" id="7454"/>
    <lineage>
        <taxon>Eukaryota</taxon>
        <taxon>Metazoa</taxon>
        <taxon>Ecdysozoa</taxon>
        <taxon>Arthropoda</taxon>
        <taxon>Hexapoda</taxon>
        <taxon>Insecta</taxon>
        <taxon>Pterygota</taxon>
        <taxon>Neoptera</taxon>
        <taxon>Endopterygota</taxon>
        <taxon>Hymenoptera</taxon>
        <taxon>Apocrita</taxon>
        <taxon>Aculeata</taxon>
        <taxon>Vespoidea</taxon>
        <taxon>Vespidae</taxon>
        <taxon>Vespinae</taxon>
        <taxon>Vespula</taxon>
    </lineage>
</organism>
<evidence type="ECO:0000256" key="1">
    <source>
        <dbReference type="ARBA" id="ARBA00022737"/>
    </source>
</evidence>
<evidence type="ECO:0000313" key="6">
    <source>
        <dbReference type="EMBL" id="KAF7408576.1"/>
    </source>
</evidence>
<dbReference type="GO" id="GO:0016020">
    <property type="term" value="C:membrane"/>
    <property type="evidence" value="ECO:0007669"/>
    <property type="project" value="TreeGrafter"/>
</dbReference>
<evidence type="ECO:0000259" key="5">
    <source>
        <dbReference type="PROSITE" id="PS50059"/>
    </source>
</evidence>
<sequence>MDNIELQKGNTQADFIREDLNFDVDPKDPLTKAALSDRPTDEWIDLLGNGQLKKKVIREGLYGKIPPSRTDYCTLNIIGKLEDGTIVEEYENITIQIGDVEIVQGLDLAITLMKINEIAEVEVASRFAYGTLGKEPNIPSNATIWYTVEVKSIEFEADIDSLSINQRKEMGNKKRERGNWWFARDEPTNAIQCYRRALDYLFPPKNYGNSPFDETEESITDTELQSLLEDRMKVFNNLTAAQIKTQAYDAALKSVENVLACQPLNIKALFRKGRILHLKGEHSLAYTTLLQAAKLEPESKAIQQELAILKEKNVKDAQHEKNLYRKMLGTHKINNTTMKKKNKNDTSNKLVWSLIGGAAVTVVGVLIYRFTS</sequence>
<dbReference type="Gene3D" id="3.10.50.40">
    <property type="match status" value="1"/>
</dbReference>
<keyword evidence="1" id="KW-0677">Repeat</keyword>
<reference evidence="6" key="1">
    <citation type="journal article" date="2020" name="G3 (Bethesda)">
        <title>High-Quality Assemblies for Three Invasive Social Wasps from the &lt;i&gt;Vespula&lt;/i&gt; Genus.</title>
        <authorList>
            <person name="Harrop T.W.R."/>
            <person name="Guhlin J."/>
            <person name="McLaughlin G.M."/>
            <person name="Permina E."/>
            <person name="Stockwell P."/>
            <person name="Gilligan J."/>
            <person name="Le Lec M.F."/>
            <person name="Gruber M.A.M."/>
            <person name="Quinn O."/>
            <person name="Lovegrove M."/>
            <person name="Duncan E.J."/>
            <person name="Remnant E.J."/>
            <person name="Van Eeckhoven J."/>
            <person name="Graham B."/>
            <person name="Knapp R.A."/>
            <person name="Langford K.W."/>
            <person name="Kronenberg Z."/>
            <person name="Press M.O."/>
            <person name="Eacker S.M."/>
            <person name="Wilson-Rankin E.E."/>
            <person name="Purcell J."/>
            <person name="Lester P.J."/>
            <person name="Dearden P.K."/>
        </authorList>
    </citation>
    <scope>NUCLEOTIDE SEQUENCE</scope>
    <source>
        <strain evidence="6">Marl-1</strain>
    </source>
</reference>
<keyword evidence="3" id="KW-0413">Isomerase</keyword>
<evidence type="ECO:0000256" key="3">
    <source>
        <dbReference type="PROSITE-ProRule" id="PRU00277"/>
    </source>
</evidence>
<dbReference type="SUPFAM" id="SSF54534">
    <property type="entry name" value="FKBP-like"/>
    <property type="match status" value="1"/>
</dbReference>
<dbReference type="EC" id="5.2.1.8" evidence="3"/>
<evidence type="ECO:0000313" key="7">
    <source>
        <dbReference type="Proteomes" id="UP000614350"/>
    </source>
</evidence>
<comment type="catalytic activity">
    <reaction evidence="3">
        <text>[protein]-peptidylproline (omega=180) = [protein]-peptidylproline (omega=0)</text>
        <dbReference type="Rhea" id="RHEA:16237"/>
        <dbReference type="Rhea" id="RHEA-COMP:10747"/>
        <dbReference type="Rhea" id="RHEA-COMP:10748"/>
        <dbReference type="ChEBI" id="CHEBI:83833"/>
        <dbReference type="ChEBI" id="CHEBI:83834"/>
        <dbReference type="EC" id="5.2.1.8"/>
    </reaction>
</comment>
<keyword evidence="4" id="KW-0472">Membrane</keyword>
<feature type="domain" description="PPIase FKBP-type" evidence="5">
    <location>
        <begin position="70"/>
        <end position="154"/>
    </location>
</feature>
<evidence type="ECO:0000256" key="4">
    <source>
        <dbReference type="SAM" id="Phobius"/>
    </source>
</evidence>
<dbReference type="InterPro" id="IPR011990">
    <property type="entry name" value="TPR-like_helical_dom_sf"/>
</dbReference>
<dbReference type="SUPFAM" id="SSF48452">
    <property type="entry name" value="TPR-like"/>
    <property type="match status" value="1"/>
</dbReference>
<feature type="transmembrane region" description="Helical" evidence="4">
    <location>
        <begin position="350"/>
        <end position="370"/>
    </location>
</feature>
<dbReference type="Proteomes" id="UP000614350">
    <property type="component" value="Unassembled WGS sequence"/>
</dbReference>